<accession>A0ABW7AVZ9</accession>
<keyword evidence="1" id="KW-0472">Membrane</keyword>
<feature type="transmembrane region" description="Helical" evidence="1">
    <location>
        <begin position="63"/>
        <end position="84"/>
    </location>
</feature>
<dbReference type="RefSeq" id="WP_393176170.1">
    <property type="nucleotide sequence ID" value="NZ_JBICRM010000048.1"/>
</dbReference>
<evidence type="ECO:0000313" key="3">
    <source>
        <dbReference type="Proteomes" id="UP001603978"/>
    </source>
</evidence>
<proteinExistence type="predicted"/>
<evidence type="ECO:0000256" key="1">
    <source>
        <dbReference type="SAM" id="Phobius"/>
    </source>
</evidence>
<protein>
    <submittedName>
        <fullName evidence="2">Uncharacterized protein</fullName>
    </submittedName>
</protein>
<keyword evidence="3" id="KW-1185">Reference proteome</keyword>
<feature type="transmembrane region" description="Helical" evidence="1">
    <location>
        <begin position="28"/>
        <end position="51"/>
    </location>
</feature>
<dbReference type="EMBL" id="JBICRM010000048">
    <property type="protein sequence ID" value="MFG1710415.1"/>
    <property type="molecule type" value="Genomic_DNA"/>
</dbReference>
<reference evidence="2 3" key="1">
    <citation type="submission" date="2024-10" db="EMBL/GenBank/DDBJ databases">
        <authorList>
            <person name="Topkara A.R."/>
            <person name="Saygin H."/>
        </authorList>
    </citation>
    <scope>NUCLEOTIDE SEQUENCE [LARGE SCALE GENOMIC DNA]</scope>
    <source>
        <strain evidence="2 3">M3C6</strain>
    </source>
</reference>
<name>A0ABW7AVZ9_9ACTN</name>
<keyword evidence="1" id="KW-0812">Transmembrane</keyword>
<keyword evidence="1" id="KW-1133">Transmembrane helix</keyword>
<organism evidence="2 3">
    <name type="scientific">Nonomuraea marmarensis</name>
    <dbReference type="NCBI Taxonomy" id="3351344"/>
    <lineage>
        <taxon>Bacteria</taxon>
        <taxon>Bacillati</taxon>
        <taxon>Actinomycetota</taxon>
        <taxon>Actinomycetes</taxon>
        <taxon>Streptosporangiales</taxon>
        <taxon>Streptosporangiaceae</taxon>
        <taxon>Nonomuraea</taxon>
    </lineage>
</organism>
<gene>
    <name evidence="2" type="ORF">ACFLIM_45340</name>
</gene>
<feature type="transmembrane region" description="Helical" evidence="1">
    <location>
        <begin position="91"/>
        <end position="109"/>
    </location>
</feature>
<sequence>MESLTHDTPGTPATSDARVPGPRVTLQVLRVVAVMHALSMIAQSALAGLYLSGKVDALAAHQINAVIVTLFDLVQVIAAVAFAWKGRGRFWPLWASLAVLVAGEVQVGVGLEGIVAVHIPLGVSIIAMQILLTVWLFRSDTAVARVRRPRGQRVR</sequence>
<dbReference type="Proteomes" id="UP001603978">
    <property type="component" value="Unassembled WGS sequence"/>
</dbReference>
<comment type="caution">
    <text evidence="2">The sequence shown here is derived from an EMBL/GenBank/DDBJ whole genome shotgun (WGS) entry which is preliminary data.</text>
</comment>
<evidence type="ECO:0000313" key="2">
    <source>
        <dbReference type="EMBL" id="MFG1710415.1"/>
    </source>
</evidence>
<feature type="transmembrane region" description="Helical" evidence="1">
    <location>
        <begin position="115"/>
        <end position="137"/>
    </location>
</feature>